<dbReference type="KEGG" id="stq:Spith_1885"/>
<dbReference type="Proteomes" id="UP000007254">
    <property type="component" value="Chromosome"/>
</dbReference>
<evidence type="ECO:0000313" key="2">
    <source>
        <dbReference type="Proteomes" id="UP000007254"/>
    </source>
</evidence>
<dbReference type="AlphaFoldDB" id="G0GD68"/>
<evidence type="ECO:0000313" key="1">
    <source>
        <dbReference type="EMBL" id="AEJ62143.1"/>
    </source>
</evidence>
<dbReference type="RefSeq" id="WP_014625468.1">
    <property type="nucleotide sequence ID" value="NC_017583.1"/>
</dbReference>
<reference evidence="1 2" key="1">
    <citation type="submission" date="2011-06" db="EMBL/GenBank/DDBJ databases">
        <title>The complete genome of Spirochaeta thermophila DSM 6578.</title>
        <authorList>
            <consortium name="US DOE Joint Genome Institute (JGI-PGF)"/>
            <person name="Lucas S."/>
            <person name="Lapidus A."/>
            <person name="Bruce D."/>
            <person name="Goodwin L."/>
            <person name="Pitluck S."/>
            <person name="Peters L."/>
            <person name="Kyrpides N."/>
            <person name="Mavromatis K."/>
            <person name="Ivanova N."/>
            <person name="Mikailova N."/>
            <person name="Pagani I."/>
            <person name="Chertkov O."/>
            <person name="Detter J.C."/>
            <person name="Tapia R."/>
            <person name="Han C."/>
            <person name="Land M."/>
            <person name="Hauser L."/>
            <person name="Markowitz V."/>
            <person name="Cheng J.-F."/>
            <person name="Hugenholtz P."/>
            <person name="Woyke T."/>
            <person name="Wu D."/>
            <person name="Spring S."/>
            <person name="Merkhoffer B."/>
            <person name="Schneider S."/>
            <person name="Klenk H.-P."/>
            <person name="Eisen J.A."/>
        </authorList>
    </citation>
    <scope>NUCLEOTIDE SEQUENCE [LARGE SCALE GENOMIC DNA]</scope>
    <source>
        <strain evidence="2">ATCC 700085 / DSM 6578 / Z-1203</strain>
    </source>
</reference>
<accession>G0GD68</accession>
<proteinExistence type="predicted"/>
<sequence length="261" mass="29405">MQPEEAYTLEEGAGYRVRVGRLRLSLGYEKGMCRLAYRYGSRQVDLDIRPGTPITGPPEEVTTQSILLSVPARSFSLLPAVPDKPLILFLEDPLRVFPGNEHRIFFHIPLWVKLVLRGDSYEYTVFDLPPMVFSNTWSGSPESGVLGYSFRTRIMTEPEDRPPGMWALCAVRLHNRTQGELLLERFVVPVAFLSLYRGGDRLTTSRASLSFRGETGELQWKFERGAPGYTEGEVLVSGPREKATRNIFVMGASLIRSLTGF</sequence>
<organism evidence="1 2">
    <name type="scientific">Winmispira thermophila (strain ATCC 700085 / DSM 6578 / Z-1203)</name>
    <name type="common">Spirochaeta thermophila</name>
    <dbReference type="NCBI Taxonomy" id="869211"/>
    <lineage>
        <taxon>Bacteria</taxon>
        <taxon>Pseudomonadati</taxon>
        <taxon>Spirochaetota</taxon>
        <taxon>Spirochaetia</taxon>
        <taxon>Winmispirales</taxon>
        <taxon>Winmispiraceae</taxon>
        <taxon>Winmispira</taxon>
    </lineage>
</organism>
<gene>
    <name evidence="1" type="ordered locus">Spith_1885</name>
</gene>
<name>G0GD68_WINT7</name>
<dbReference type="HOGENOM" id="CLU_1065212_0_0_12"/>
<keyword evidence="2" id="KW-1185">Reference proteome</keyword>
<dbReference type="EMBL" id="CP002903">
    <property type="protein sequence ID" value="AEJ62143.1"/>
    <property type="molecule type" value="Genomic_DNA"/>
</dbReference>
<dbReference type="Pfam" id="PF04254">
    <property type="entry name" value="DUF432"/>
    <property type="match status" value="1"/>
</dbReference>
<protein>
    <submittedName>
        <fullName evidence="1">Uncharacterized protein</fullName>
    </submittedName>
</protein>
<dbReference type="OrthoDB" id="5408470at2"/>
<dbReference type="STRING" id="869211.Spith_1885"/>
<dbReference type="InterPro" id="IPR007366">
    <property type="entry name" value="DUF432"/>
</dbReference>